<gene>
    <name evidence="4" type="ORF">FSB_LOCUS29073</name>
</gene>
<proteinExistence type="predicted"/>
<reference evidence="4" key="1">
    <citation type="submission" date="2018-02" db="EMBL/GenBank/DDBJ databases">
        <authorList>
            <person name="Cohen D.B."/>
            <person name="Kent A.D."/>
        </authorList>
    </citation>
    <scope>NUCLEOTIDE SEQUENCE</scope>
</reference>
<dbReference type="SUPFAM" id="SSF48371">
    <property type="entry name" value="ARM repeat"/>
    <property type="match status" value="1"/>
</dbReference>
<sequence length="1305" mass="143472">MASSSAGTTIPAPEAVQVLVSLLADDSPIVRAASSASLKDIATLNPLLVLDCCWAVSRGGRRRFGNMAGVFQVMAFGVRALDKNNVDPTFVAKFAKIATAEMISSKELNADWQRAASGLLVSIGSHLPDLMMEEIFLHLSGPSPAQPAMVQILADFASADASQFTPRLKGVLSRVLPILGNVRDAHRPIFANGSVPYGIFNQSEWIVRLIFGKLHDVLGVLELVRISSVEALGQMVGLITRTQLKSALPRLVPTILELYKKDQDIAFVATCSLYNLLNASLMSESGPPLLDFEELTVILSSLLPVVCINSDSNEHSDFSVALKVLKEEPLTFGALSVLKHLLPRLSEAWHSKRPLLVEAVKFLLDEQNLGVRKALSELIVVMASHCYLVGPSGELFVEYLVRHCTLPDQNRNELGNSKEDLGSSSAHVSFQYKRLEVKIGAVCPTELRAICEKGLLLLTITIPEMEVCRCISELCRHRPSHSDTMLSECKARSDIPNPEELLARLVVLLHDPLAREQLATQILTIPKMKAYVSDTEDLKQDPSYQETWDDMIINFLAESLDVIQDTNWVISLGNAFTKQYELYTSDDEHSALLHRCLGVLLQKVNDRAYVRDEIDWMYKQANIAIPTNRLGLAKAMGLVAASHLDTVLDKLKDILDNVGQSIFQRFLSFFTDSFRAEECDDIHAALALMYGYAAKYAPSTVIEARIDALVGTNMLSRLLHVRHPTAKQAVITAINLLGCAVINAAENGTSFPLKRRDQLLDYILTLMGREAQDDYEGFVDSNLELLHTQALALSACTTLVSVEPKLTVETRNLVLKATLGFFALPNDPVDVVNPLIDNLITLLCAILLTSGEDGRSRAEQLLHMLRQIDQYVSSPVEYQRRRGCRAVYEMVLKFRMVCISGNCALGCHGSCTHSKQVDRTVHGNFSNLPSAFVLPSREALCLGDRVVMYLPRCADTNSEVRKVSAQILDQLFSISLSLPRPTASNFSVDIESSYGALSSLEDVIAILRSDASIDPSEVFNRIISSVCILLAKDELVATLHGCSSAICDKIKQSAEGAIQAVIEFVTKRGHELSEIDVSRTTQSLLSATVHVTEKHLRLETLGALPFLYLVVPLSLKPILNFQKISSLAENTSSKIVFNEVLATAGRDIVTKDISRLRGGWSMQDAFYAFSQHTTLSSLFLEHVIFVLSQTPILKGDSRKGENLNHLVDGQIEDDILQAAIFALTAFFRGGGKVGKKAVEQNYASVLAELTLQLGSCHGLASAGHHEPLRALLTAFQAFCDCVGDLEMGKVNKHMCIIIYYSEGRY</sequence>
<accession>A0A2N9GPC2</accession>
<evidence type="ECO:0000259" key="3">
    <source>
        <dbReference type="Pfam" id="PF23221"/>
    </source>
</evidence>
<dbReference type="PANTHER" id="PTHR23120:SF0">
    <property type="entry name" value="MAESTRO HEAT-LIKE REPEAT FAMILY MEMBER 1"/>
    <property type="match status" value="1"/>
</dbReference>
<keyword evidence="1" id="KW-0677">Repeat</keyword>
<feature type="domain" description="MROH2B-like HEAT-repeats" evidence="2">
    <location>
        <begin position="327"/>
        <end position="819"/>
    </location>
</feature>
<dbReference type="EMBL" id="OIVN01002168">
    <property type="protein sequence ID" value="SPD01191.1"/>
    <property type="molecule type" value="Genomic_DNA"/>
</dbReference>
<dbReference type="InterPro" id="IPR011989">
    <property type="entry name" value="ARM-like"/>
</dbReference>
<dbReference type="Gene3D" id="1.25.10.10">
    <property type="entry name" value="Leucine-rich Repeat Variant"/>
    <property type="match status" value="1"/>
</dbReference>
<dbReference type="PANTHER" id="PTHR23120">
    <property type="entry name" value="MAESTRO-RELATED HEAT DOMAIN-CONTAINING"/>
    <property type="match status" value="1"/>
</dbReference>
<dbReference type="InterPro" id="IPR055408">
    <property type="entry name" value="HEAT_MROH2B-like"/>
</dbReference>
<dbReference type="InterPro" id="IPR016024">
    <property type="entry name" value="ARM-type_fold"/>
</dbReference>
<dbReference type="Pfam" id="PF23210">
    <property type="entry name" value="HEAT_Maestro_2"/>
    <property type="match status" value="1"/>
</dbReference>
<dbReference type="GO" id="GO:0005737">
    <property type="term" value="C:cytoplasm"/>
    <property type="evidence" value="ECO:0007669"/>
    <property type="project" value="TreeGrafter"/>
</dbReference>
<organism evidence="4">
    <name type="scientific">Fagus sylvatica</name>
    <name type="common">Beechnut</name>
    <dbReference type="NCBI Taxonomy" id="28930"/>
    <lineage>
        <taxon>Eukaryota</taxon>
        <taxon>Viridiplantae</taxon>
        <taxon>Streptophyta</taxon>
        <taxon>Embryophyta</taxon>
        <taxon>Tracheophyta</taxon>
        <taxon>Spermatophyta</taxon>
        <taxon>Magnoliopsida</taxon>
        <taxon>eudicotyledons</taxon>
        <taxon>Gunneridae</taxon>
        <taxon>Pentapetalae</taxon>
        <taxon>rosids</taxon>
        <taxon>fabids</taxon>
        <taxon>Fagales</taxon>
        <taxon>Fagaceae</taxon>
        <taxon>Fagus</taxon>
    </lineage>
</organism>
<evidence type="ECO:0000313" key="4">
    <source>
        <dbReference type="EMBL" id="SPD01191.1"/>
    </source>
</evidence>
<dbReference type="InterPro" id="IPR056282">
    <property type="entry name" value="MROH2B-like_N_HEAT"/>
</dbReference>
<protein>
    <recommendedName>
        <fullName evidence="5">Protein SHOOT GRAVITROPISM 6</fullName>
    </recommendedName>
</protein>
<evidence type="ECO:0008006" key="5">
    <source>
        <dbReference type="Google" id="ProtNLM"/>
    </source>
</evidence>
<dbReference type="Pfam" id="PF23221">
    <property type="entry name" value="HEAT_MROH2B_1st"/>
    <property type="match status" value="1"/>
</dbReference>
<evidence type="ECO:0000256" key="1">
    <source>
        <dbReference type="ARBA" id="ARBA00022737"/>
    </source>
</evidence>
<dbReference type="InterPro" id="IPR045206">
    <property type="entry name" value="Maestro_heat-like_prot"/>
</dbReference>
<feature type="domain" description="MROH2B-like N-terminal HEAT-repeats" evidence="3">
    <location>
        <begin position="45"/>
        <end position="186"/>
    </location>
</feature>
<evidence type="ECO:0000259" key="2">
    <source>
        <dbReference type="Pfam" id="PF23210"/>
    </source>
</evidence>
<name>A0A2N9GPC2_FAGSY</name>